<protein>
    <recommendedName>
        <fullName evidence="3">F-box domain-containing protein</fullName>
    </recommendedName>
</protein>
<sequence>MALLLMLANELLLQIFKELGDIDDVLHLGQTCKHLYNLLEFGRNRLHAEHHKYDLRLCYLIEMNQQYTSSYSTHQGSPPASSRPQSSVFWRLYAASEDTLSDHFTWWIVCRWQGLRLLEDLYLNQSTHSAFCCSVFPYDDEHVSNENVRYNICDALAAEEPLARPPIETFQRSRTLSSFRQTQRFYQVLTAHWFAVEALCLARVSAYPTVSEQLKVFAQVAVIWQEGHGRTLSESLDMVEICDFVWGFLGRKIFSNVQDCPSWIQGEEDMGFFPDDEEPENSKWDYFVKCTLQYLRPPNIIELLLLSVWNQSWPSSKPKYLRQLGIFDTWAGTALVQDQGSSPDPWFPLGLVENSALQWFKEICRDSDPSLVNAWREYREKSWASNARGKALSWKESDEWIVEHIVTTISSNIVHS</sequence>
<evidence type="ECO:0008006" key="3">
    <source>
        <dbReference type="Google" id="ProtNLM"/>
    </source>
</evidence>
<evidence type="ECO:0000313" key="1">
    <source>
        <dbReference type="EMBL" id="OJD20571.1"/>
    </source>
</evidence>
<proteinExistence type="predicted"/>
<reference evidence="1 2" key="1">
    <citation type="submission" date="2015-08" db="EMBL/GenBank/DDBJ databases">
        <title>Emmonsia species relationships and genome sequence.</title>
        <authorList>
            <person name="Cuomo C.A."/>
            <person name="Schwartz I.S."/>
            <person name="Kenyon C."/>
            <person name="De Hoog G.S."/>
            <person name="Govender N.P."/>
            <person name="Botha A."/>
            <person name="Moreno L."/>
            <person name="De Vries M."/>
            <person name="Munoz J.F."/>
            <person name="Stielow J.B."/>
        </authorList>
    </citation>
    <scope>NUCLEOTIDE SEQUENCE [LARGE SCALE GENOMIC DNA]</scope>
    <source>
        <strain evidence="1 2">EI222</strain>
    </source>
</reference>
<accession>A0A1J9QK64</accession>
<dbReference type="VEuPathDB" id="FungiDB:ACJ73_08091"/>
<dbReference type="OrthoDB" id="5384804at2759"/>
<name>A0A1J9QK64_9EURO</name>
<dbReference type="EMBL" id="LGTZ01001804">
    <property type="protein sequence ID" value="OJD20571.1"/>
    <property type="molecule type" value="Genomic_DNA"/>
</dbReference>
<dbReference type="InterPro" id="IPR036047">
    <property type="entry name" value="F-box-like_dom_sf"/>
</dbReference>
<evidence type="ECO:0000313" key="2">
    <source>
        <dbReference type="Proteomes" id="UP000242791"/>
    </source>
</evidence>
<gene>
    <name evidence="1" type="ORF">ACJ73_08091</name>
</gene>
<comment type="caution">
    <text evidence="1">The sequence shown here is derived from an EMBL/GenBank/DDBJ whole genome shotgun (WGS) entry which is preliminary data.</text>
</comment>
<organism evidence="1 2">
    <name type="scientific">Blastomyces percursus</name>
    <dbReference type="NCBI Taxonomy" id="1658174"/>
    <lineage>
        <taxon>Eukaryota</taxon>
        <taxon>Fungi</taxon>
        <taxon>Dikarya</taxon>
        <taxon>Ascomycota</taxon>
        <taxon>Pezizomycotina</taxon>
        <taxon>Eurotiomycetes</taxon>
        <taxon>Eurotiomycetidae</taxon>
        <taxon>Onygenales</taxon>
        <taxon>Ajellomycetaceae</taxon>
        <taxon>Blastomyces</taxon>
    </lineage>
</organism>
<dbReference type="AlphaFoldDB" id="A0A1J9QK64"/>
<dbReference type="Proteomes" id="UP000242791">
    <property type="component" value="Unassembled WGS sequence"/>
</dbReference>
<keyword evidence="2" id="KW-1185">Reference proteome</keyword>
<dbReference type="SUPFAM" id="SSF81383">
    <property type="entry name" value="F-box domain"/>
    <property type="match status" value="1"/>
</dbReference>